<evidence type="ECO:0000313" key="13">
    <source>
        <dbReference type="EMBL" id="AKS48899.1"/>
    </source>
</evidence>
<keyword evidence="4 12" id="KW-0479">Metal-binding</keyword>
<dbReference type="EMBL" id="KR632626">
    <property type="protein sequence ID" value="AKS48899.1"/>
    <property type="molecule type" value="Genomic_RNA"/>
</dbReference>
<dbReference type="InterPro" id="IPR002148">
    <property type="entry name" value="Rotavirus_NSP1"/>
</dbReference>
<feature type="region of interest" description="Interaction with host IRF3" evidence="12">
    <location>
        <begin position="322"/>
        <end position="493"/>
    </location>
</feature>
<evidence type="ECO:0000313" key="14">
    <source>
        <dbReference type="Proteomes" id="UP000223307"/>
    </source>
</evidence>
<protein>
    <recommendedName>
        <fullName evidence="12">Non-structural protein 1</fullName>
        <shortName evidence="12">NSP1</shortName>
    </recommendedName>
    <alternativeName>
        <fullName evidence="12">NCVP2</fullName>
    </alternativeName>
    <alternativeName>
        <fullName evidence="12">Non-structural RNA-binding protein 53</fullName>
        <shortName evidence="12">NS53</shortName>
    </alternativeName>
</protein>
<evidence type="ECO:0000256" key="4">
    <source>
        <dbReference type="ARBA" id="ARBA00022723"/>
    </source>
</evidence>
<dbReference type="HAMAP" id="MF_04088">
    <property type="entry name" value="ROTA_NSP1"/>
    <property type="match status" value="1"/>
</dbReference>
<accession>A0A0K0YD49</accession>
<feature type="region of interest" description="Zinc-binding domain" evidence="12">
    <location>
        <begin position="42"/>
        <end position="79"/>
    </location>
</feature>
<keyword evidence="11 12" id="KW-0899">Viral immunoevasion</keyword>
<evidence type="ECO:0000256" key="6">
    <source>
        <dbReference type="ARBA" id="ARBA00022884"/>
    </source>
</evidence>
<evidence type="ECO:0000256" key="10">
    <source>
        <dbReference type="ARBA" id="ARBA00023258"/>
    </source>
</evidence>
<dbReference type="GO" id="GO:0039557">
    <property type="term" value="P:symbiont-mediated suppression of host cytoplasmic pattern recognition receptor signaling pathway via inhibition of IRF7 activity"/>
    <property type="evidence" value="ECO:0007669"/>
    <property type="project" value="UniProtKB-UniRule"/>
</dbReference>
<dbReference type="GO" id="GO:0044163">
    <property type="term" value="C:host cytoskeleton"/>
    <property type="evidence" value="ECO:0007669"/>
    <property type="project" value="UniProtKB-SubCell"/>
</dbReference>
<evidence type="ECO:0000256" key="8">
    <source>
        <dbReference type="ARBA" id="ARBA00023111"/>
    </source>
</evidence>
<dbReference type="GO" id="GO:0046872">
    <property type="term" value="F:metal ion binding"/>
    <property type="evidence" value="ECO:0007669"/>
    <property type="project" value="UniProtKB-UniRule"/>
</dbReference>
<comment type="similarity">
    <text evidence="12">Belongs to the rotavirus NSP1 family.</text>
</comment>
<evidence type="ECO:0000256" key="1">
    <source>
        <dbReference type="ARBA" id="ARBA00022482"/>
    </source>
</evidence>
<keyword evidence="1 12" id="KW-1113">Inhibition of host RLR pathway by virus</keyword>
<evidence type="ECO:0000256" key="2">
    <source>
        <dbReference type="ARBA" id="ARBA00022581"/>
    </source>
</evidence>
<comment type="caution">
    <text evidence="12">Lacks conserved residue(s) required for the propagation of feature annotation.</text>
</comment>
<dbReference type="Proteomes" id="UP000223307">
    <property type="component" value="Genome"/>
</dbReference>
<organism evidence="13 14">
    <name type="scientific">Rotavirus A</name>
    <dbReference type="NCBI Taxonomy" id="28875"/>
    <lineage>
        <taxon>Viruses</taxon>
        <taxon>Riboviria</taxon>
        <taxon>Orthornavirae</taxon>
        <taxon>Duplornaviricota</taxon>
        <taxon>Resentoviricetes</taxon>
        <taxon>Reovirales</taxon>
        <taxon>Sedoreoviridae</taxon>
        <taxon>Rotavirus</taxon>
        <taxon>Rotavirus alphagastroenteritidis</taxon>
    </lineage>
</organism>
<evidence type="ECO:0000256" key="12">
    <source>
        <dbReference type="HAMAP-Rule" id="MF_04088"/>
    </source>
</evidence>
<keyword evidence="10 12" id="KW-0922">Interferon antiviral system evasion</keyword>
<keyword evidence="3 12" id="KW-1090">Inhibition of host innate immune response by virus</keyword>
<dbReference type="GO" id="GO:0003723">
    <property type="term" value="F:RNA binding"/>
    <property type="evidence" value="ECO:0007669"/>
    <property type="project" value="UniProtKB-UniRule"/>
</dbReference>
<comment type="subunit">
    <text evidence="12">Interacts (via C-terminus) with host IRF3; this interaction leads to IRF3 degradation. Interacts with host IRF7; this interaction leads to IRF7 degradation. Interacts with host CUL1 and CUL3.</text>
</comment>
<proteinExistence type="inferred from homology"/>
<keyword evidence="8 12" id="KW-1037">Host cytoskeleton</keyword>
<evidence type="ECO:0000256" key="3">
    <source>
        <dbReference type="ARBA" id="ARBA00022632"/>
    </source>
</evidence>
<evidence type="ECO:0000256" key="5">
    <source>
        <dbReference type="ARBA" id="ARBA00022811"/>
    </source>
</evidence>
<name>A0A0K0YD49_9REOV</name>
<keyword evidence="9 12" id="KW-1035">Host cytoplasm</keyword>
<dbReference type="GO" id="GO:0039548">
    <property type="term" value="P:symbiont-mediated suppression of host cytoplasmic pattern recognition receptor signaling pathway via inhibition of IRF3 activity"/>
    <property type="evidence" value="ECO:0007669"/>
    <property type="project" value="UniProtKB-UniRule"/>
</dbReference>
<keyword evidence="6 12" id="KW-0694">RNA-binding</keyword>
<comment type="domain">
    <text evidence="12">The integrity of the zinc-binding domain in NSP1 is important for degradation of host IRF3.</text>
</comment>
<keyword evidence="5 12" id="KW-1093">Inhibition of host IRF7 by virus</keyword>
<evidence type="ECO:0000256" key="7">
    <source>
        <dbReference type="ARBA" id="ARBA00022931"/>
    </source>
</evidence>
<dbReference type="GO" id="GO:0030430">
    <property type="term" value="C:host cell cytoplasm"/>
    <property type="evidence" value="ECO:0007669"/>
    <property type="project" value="UniProtKB-UniRule"/>
</dbReference>
<evidence type="ECO:0000256" key="9">
    <source>
        <dbReference type="ARBA" id="ARBA00023200"/>
    </source>
</evidence>
<feature type="region of interest" description="RNA-binding" evidence="12">
    <location>
        <begin position="1"/>
        <end position="81"/>
    </location>
</feature>
<comment type="function">
    <text evidence="12">Plays a role in the inhibition of host innate immunity by inducing the degradation of key host factors required to activate interferon production such as IRF3, IRF5 or IRF7. Associates with components of cullin RING ligases (CRLs) including CUL1 or CUL3, which are essential multisubunit ubiquitination complexes, to modulate their activities.</text>
</comment>
<reference evidence="13 14" key="1">
    <citation type="journal article" date="2015" name="Infect. Genet. Evol.">
        <title>Identification of a multi-reassortant G12P[9] rotavirus with novel VP1, VP2, VP3 and NSP2 genotypes in a child with acute gastroenteritis.</title>
        <authorList>
            <person name="De Grazia S."/>
            <person name="Giammanco G.M."/>
            <person name="Doro R."/>
            <person name="Bonura F."/>
            <person name="Marton S."/>
            <person name="Cascio A."/>
            <person name="Martella V."/>
            <person name="Banyai K."/>
        </authorList>
    </citation>
    <scope>NUCLEOTIDE SEQUENCE [LARGE SCALE GENOMIC DNA]</scope>
    <source>
        <strain evidence="14">human-wt/ITA/ME848/12/2012/G12P9</strain>
    </source>
</reference>
<comment type="subcellular location">
    <subcellularLocation>
        <location evidence="12">Host cytoplasm</location>
        <location evidence="12">Host cytoskeleton</location>
    </subcellularLocation>
</comment>
<sequence>MATFKDACFFYKKLNRLNNQVLKLGANSVWRPAPLSKYKGWCLDCCQHTDLTYCKGCSLYHACQWCSQYARCFLDNQPHLLRMRTLKEPITKEDIANLVSMYSILFPINDKVVRKFSNNVRQHKCRNEYEFEWYNQLLFPITLQALTIKIDDSVYHIFGYYDDMTKVNQTPFSFTNLIDRYDKLLLDSINFDRMANLPEALQHQYALRYFSKSRFVSHGVKDLCKSHFTEETLENKEIPTSPYELTRNCTVNLTPHEVTRWNDECKKMVNADDYISEMNTSYTEHYTVSQQNLIFVEHKLNLLSKRIQPNYVASNHSLRASKMKKCKWCTLQPSTFWDDFRLSDIYDLIMEFIRVLVKSNVNVGHCSSNEWIYPHMQNIFNPCRTQSYNFAINKLFEYLESVEIDGIEYVMFDNNLTIELYDIIRSVMRCRVPSILSKFDVAAIIKAIISKWFNIDRMRKVPLTLMQTSTLRNLNSSDDLIDEYALMISDDED</sequence>
<keyword evidence="7 12" id="KW-1092">Inhibition of host IRF3 by virus</keyword>
<keyword evidence="2 12" id="KW-0945">Host-virus interaction</keyword>
<dbReference type="Pfam" id="PF00981">
    <property type="entry name" value="Rota_NS53"/>
    <property type="match status" value="1"/>
</dbReference>
<evidence type="ECO:0000256" key="11">
    <source>
        <dbReference type="ARBA" id="ARBA00023280"/>
    </source>
</evidence>